<sequence length="411" mass="44742">MTKPDDASKRLRPLSEVESIPQAGIEAATAVMRSGQLFRYGEFGSDGQPAARLEEEFAAHIASRYAVAVNSGGGAMFLALRALGVGPGDRVLTNAFTLAPVPGAIAHANAEPVMVECTPDLKTDVADLEAKVRESGARIFLLSHMRGHISDMDAVREVCGRHGVTLVEDCAHTLEACWNGVPTGRLGEIGCFSFQSFKHMNAGEGGMLVTDDPDIAARAILLSGSYMLHLQHGARPDAAVFERHTYTTPNLSMRMSNLAAAVLRPQIPLLPERAATWRRLHDVIGDLLDGVEGVTRPVRHPREDYVCNAIQFFVEDLDPGRMTAFLNRCAEEGVPVKWFGAAEPVGFTSTYRSWRYVGELPDLPATDRTLRCLCDMRIPLGLTDTECRTSVSTIDRALQDVRSSSRVSSPR</sequence>
<evidence type="ECO:0000313" key="3">
    <source>
        <dbReference type="EMBL" id="MBK1670215.1"/>
    </source>
</evidence>
<dbReference type="InterPro" id="IPR015424">
    <property type="entry name" value="PyrdxlP-dep_Trfase"/>
</dbReference>
<evidence type="ECO:0000256" key="2">
    <source>
        <dbReference type="RuleBase" id="RU004508"/>
    </source>
</evidence>
<dbReference type="PANTHER" id="PTHR30244:SF34">
    <property type="entry name" value="DTDP-4-AMINO-4,6-DIDEOXYGALACTOSE TRANSAMINASE"/>
    <property type="match status" value="1"/>
</dbReference>
<dbReference type="Pfam" id="PF01041">
    <property type="entry name" value="DegT_DnrJ_EryC1"/>
    <property type="match status" value="1"/>
</dbReference>
<protein>
    <recommendedName>
        <fullName evidence="5">Aminotransferase</fullName>
    </recommendedName>
</protein>
<dbReference type="InterPro" id="IPR015421">
    <property type="entry name" value="PyrdxlP-dep_Trfase_major"/>
</dbReference>
<keyword evidence="2" id="KW-0663">Pyridoxal phosphate</keyword>
<dbReference type="PANTHER" id="PTHR30244">
    <property type="entry name" value="TRANSAMINASE"/>
    <property type="match status" value="1"/>
</dbReference>
<evidence type="ECO:0000313" key="4">
    <source>
        <dbReference type="Proteomes" id="UP001296873"/>
    </source>
</evidence>
<dbReference type="Gene3D" id="3.40.640.10">
    <property type="entry name" value="Type I PLP-dependent aspartate aminotransferase-like (Major domain)"/>
    <property type="match status" value="1"/>
</dbReference>
<dbReference type="Proteomes" id="UP001296873">
    <property type="component" value="Unassembled WGS sequence"/>
</dbReference>
<dbReference type="EMBL" id="NRRL01000081">
    <property type="protein sequence ID" value="MBK1670215.1"/>
    <property type="molecule type" value="Genomic_DNA"/>
</dbReference>
<gene>
    <name evidence="3" type="ORF">CKO28_19460</name>
</gene>
<reference evidence="3 4" key="1">
    <citation type="journal article" date="2020" name="Microorganisms">
        <title>Osmotic Adaptation and Compatible Solute Biosynthesis of Phototrophic Bacteria as Revealed from Genome Analyses.</title>
        <authorList>
            <person name="Imhoff J.F."/>
            <person name="Rahn T."/>
            <person name="Kunzel S."/>
            <person name="Keller A."/>
            <person name="Neulinger S.C."/>
        </authorList>
    </citation>
    <scope>NUCLEOTIDE SEQUENCE [LARGE SCALE GENOMIC DNA]</scope>
    <source>
        <strain evidence="3 4">DSM 9895</strain>
    </source>
</reference>
<evidence type="ECO:0008006" key="5">
    <source>
        <dbReference type="Google" id="ProtNLM"/>
    </source>
</evidence>
<accession>A0ABS1DIB3</accession>
<organism evidence="3 4">
    <name type="scientific">Rhodovibrio sodomensis</name>
    <dbReference type="NCBI Taxonomy" id="1088"/>
    <lineage>
        <taxon>Bacteria</taxon>
        <taxon>Pseudomonadati</taxon>
        <taxon>Pseudomonadota</taxon>
        <taxon>Alphaproteobacteria</taxon>
        <taxon>Rhodospirillales</taxon>
        <taxon>Rhodovibrionaceae</taxon>
        <taxon>Rhodovibrio</taxon>
    </lineage>
</organism>
<proteinExistence type="inferred from homology"/>
<dbReference type="SUPFAM" id="SSF53383">
    <property type="entry name" value="PLP-dependent transferases"/>
    <property type="match status" value="1"/>
</dbReference>
<dbReference type="RefSeq" id="WP_200342571.1">
    <property type="nucleotide sequence ID" value="NZ_NRRL01000081.1"/>
</dbReference>
<comment type="caution">
    <text evidence="3">The sequence shown here is derived from an EMBL/GenBank/DDBJ whole genome shotgun (WGS) entry which is preliminary data.</text>
</comment>
<name>A0ABS1DIB3_9PROT</name>
<dbReference type="InterPro" id="IPR000653">
    <property type="entry name" value="DegT/StrS_aminotransferase"/>
</dbReference>
<keyword evidence="4" id="KW-1185">Reference proteome</keyword>
<comment type="similarity">
    <text evidence="1 2">Belongs to the DegT/DnrJ/EryC1 family.</text>
</comment>
<evidence type="ECO:0000256" key="1">
    <source>
        <dbReference type="ARBA" id="ARBA00037999"/>
    </source>
</evidence>